<feature type="compositionally biased region" description="Pro residues" evidence="1">
    <location>
        <begin position="214"/>
        <end position="223"/>
    </location>
</feature>
<proteinExistence type="predicted"/>
<gene>
    <name evidence="3" type="ORF">KI387_009259</name>
</gene>
<comment type="caution">
    <text evidence="3">The sequence shown here is derived from an EMBL/GenBank/DDBJ whole genome shotgun (WGS) entry which is preliminary data.</text>
</comment>
<dbReference type="EMBL" id="JAHRHJ020000008">
    <property type="protein sequence ID" value="KAH9304855.1"/>
    <property type="molecule type" value="Genomic_DNA"/>
</dbReference>
<dbReference type="AlphaFoldDB" id="A0AA38FJ80"/>
<protein>
    <submittedName>
        <fullName evidence="3">Uncharacterized protein</fullName>
    </submittedName>
</protein>
<dbReference type="Pfam" id="PF06364">
    <property type="entry name" value="DUF1068"/>
    <property type="match status" value="1"/>
</dbReference>
<keyword evidence="4" id="KW-1185">Reference proteome</keyword>
<feature type="transmembrane region" description="Helical" evidence="2">
    <location>
        <begin position="12"/>
        <end position="36"/>
    </location>
</feature>
<feature type="region of interest" description="Disordered" evidence="1">
    <location>
        <begin position="214"/>
        <end position="234"/>
    </location>
</feature>
<feature type="compositionally biased region" description="Basic and acidic residues" evidence="1">
    <location>
        <begin position="133"/>
        <end position="147"/>
    </location>
</feature>
<sequence length="269" mass="28987">MAQATPRLCSPGLMKLLLVLLAIALSVYIVGPPLYWQVMEGLHSASCSPCVCDCPSEARLSIIPPGGQLHQPSFCLQQAAHPKKLLARSNEGFESPKTKAIISQTLKWLQSQGVNMQQLRLTMPSGFVSEASKATEEKAEEGKDKAAKGPTSTPKNKFVNKRASGGEQGISEPTKGSTETIILDPQSPSLIPNISQPFLTSDTSIVATFIIQPQPSPSSPKCPPSQQSAAPTFSAQDSYSSTLLHVHLLHLFHLSPTRFPPFLFHRPLG</sequence>
<reference evidence="3 4" key="1">
    <citation type="journal article" date="2021" name="Nat. Plants">
        <title>The Taxus genome provides insights into paclitaxel biosynthesis.</title>
        <authorList>
            <person name="Xiong X."/>
            <person name="Gou J."/>
            <person name="Liao Q."/>
            <person name="Li Y."/>
            <person name="Zhou Q."/>
            <person name="Bi G."/>
            <person name="Li C."/>
            <person name="Du R."/>
            <person name="Wang X."/>
            <person name="Sun T."/>
            <person name="Guo L."/>
            <person name="Liang H."/>
            <person name="Lu P."/>
            <person name="Wu Y."/>
            <person name="Zhang Z."/>
            <person name="Ro D.K."/>
            <person name="Shang Y."/>
            <person name="Huang S."/>
            <person name="Yan J."/>
        </authorList>
    </citation>
    <scope>NUCLEOTIDE SEQUENCE [LARGE SCALE GENOMIC DNA]</scope>
    <source>
        <strain evidence="3">Ta-2019</strain>
    </source>
</reference>
<keyword evidence="2" id="KW-0472">Membrane</keyword>
<evidence type="ECO:0000313" key="4">
    <source>
        <dbReference type="Proteomes" id="UP000824469"/>
    </source>
</evidence>
<name>A0AA38FJ80_TAXCH</name>
<feature type="region of interest" description="Disordered" evidence="1">
    <location>
        <begin position="130"/>
        <end position="177"/>
    </location>
</feature>
<keyword evidence="2" id="KW-1133">Transmembrane helix</keyword>
<evidence type="ECO:0000256" key="1">
    <source>
        <dbReference type="SAM" id="MobiDB-lite"/>
    </source>
</evidence>
<dbReference type="Proteomes" id="UP000824469">
    <property type="component" value="Unassembled WGS sequence"/>
</dbReference>
<accession>A0AA38FJ80</accession>
<dbReference type="InterPro" id="IPR010471">
    <property type="entry name" value="DUF1068"/>
</dbReference>
<evidence type="ECO:0000313" key="3">
    <source>
        <dbReference type="EMBL" id="KAH9304855.1"/>
    </source>
</evidence>
<evidence type="ECO:0000256" key="2">
    <source>
        <dbReference type="SAM" id="Phobius"/>
    </source>
</evidence>
<keyword evidence="2" id="KW-0812">Transmembrane</keyword>
<organism evidence="3 4">
    <name type="scientific">Taxus chinensis</name>
    <name type="common">Chinese yew</name>
    <name type="synonym">Taxus wallichiana var. chinensis</name>
    <dbReference type="NCBI Taxonomy" id="29808"/>
    <lineage>
        <taxon>Eukaryota</taxon>
        <taxon>Viridiplantae</taxon>
        <taxon>Streptophyta</taxon>
        <taxon>Embryophyta</taxon>
        <taxon>Tracheophyta</taxon>
        <taxon>Spermatophyta</taxon>
        <taxon>Pinopsida</taxon>
        <taxon>Pinidae</taxon>
        <taxon>Conifers II</taxon>
        <taxon>Cupressales</taxon>
        <taxon>Taxaceae</taxon>
        <taxon>Taxus</taxon>
    </lineage>
</organism>